<keyword evidence="1" id="KW-1133">Transmembrane helix</keyword>
<name>M1HM51_9CAUD</name>
<dbReference type="RefSeq" id="YP_007517768.1">
    <property type="nucleotide sequence ID" value="NC_020482.1"/>
</dbReference>
<evidence type="ECO:0000256" key="1">
    <source>
        <dbReference type="SAM" id="Phobius"/>
    </source>
</evidence>
<feature type="transmembrane region" description="Helical" evidence="1">
    <location>
        <begin position="12"/>
        <end position="29"/>
    </location>
</feature>
<reference evidence="2 3" key="1">
    <citation type="journal article" date="2013" name="Nature">
        <title>Abundant SAR11 viruses in the ocean.</title>
        <authorList>
            <person name="Zhao Y."/>
            <person name="Temperton B."/>
            <person name="Thrash J.C."/>
            <person name="Schwalbach M.S."/>
            <person name="Vergin K.L."/>
            <person name="Landry Z.C."/>
            <person name="Ellisman M."/>
            <person name="Deerinck T."/>
            <person name="Sullivan M.B."/>
            <person name="Giovannoni S.J."/>
        </authorList>
    </citation>
    <scope>NUCLEOTIDE SEQUENCE [LARGE SCALE GENOMIC DNA]</scope>
</reference>
<dbReference type="GeneID" id="14697490"/>
<protein>
    <submittedName>
        <fullName evidence="2">Uncharacterized protein</fullName>
    </submittedName>
</protein>
<keyword evidence="3" id="KW-1185">Reference proteome</keyword>
<dbReference type="KEGG" id="vg:14697490"/>
<keyword evidence="1" id="KW-0812">Transmembrane</keyword>
<dbReference type="EMBL" id="KC465900">
    <property type="protein sequence ID" value="AGE60538.1"/>
    <property type="molecule type" value="Genomic_DNA"/>
</dbReference>
<sequence length="145" mass="16766">MQIRNIVKMNTIINKIIMVVAMVVCRLVHKVRCQSFLRRVEDFSYEVKPLKGVKNLPFFKKQIIVSNDWEKSIALKIGGICIKYSFDKLVKYLDVRDTEITEPEFNENVAIALARTTNQTHTSTNIIKLESRKGNNERAIHKSSI</sequence>
<proteinExistence type="predicted"/>
<dbReference type="Proteomes" id="UP000011294">
    <property type="component" value="Genome"/>
</dbReference>
<evidence type="ECO:0000313" key="3">
    <source>
        <dbReference type="Proteomes" id="UP000011294"/>
    </source>
</evidence>
<organism evidence="2 3">
    <name type="scientific">Pelagibacter phage HTVC011P</name>
    <dbReference type="NCBI Taxonomy" id="1283078"/>
    <lineage>
        <taxon>Viruses</taxon>
        <taxon>Duplodnaviria</taxon>
        <taxon>Heunggongvirae</taxon>
        <taxon>Uroviricota</taxon>
        <taxon>Caudoviricetes</taxon>
        <taxon>Autographivirales</taxon>
        <taxon>Stopavirus</taxon>
        <taxon>Stopavirus HTVC011P</taxon>
    </lineage>
</organism>
<accession>M1HM51</accession>
<keyword evidence="1" id="KW-0472">Membrane</keyword>
<evidence type="ECO:0000313" key="2">
    <source>
        <dbReference type="EMBL" id="AGE60538.1"/>
    </source>
</evidence>